<dbReference type="Proteomes" id="UP001156870">
    <property type="component" value="Unassembled WGS sequence"/>
</dbReference>
<keyword evidence="3" id="KW-1185">Reference proteome</keyword>
<evidence type="ECO:0000256" key="1">
    <source>
        <dbReference type="SAM" id="Phobius"/>
    </source>
</evidence>
<evidence type="ECO:0000313" key="2">
    <source>
        <dbReference type="EMBL" id="GLS24377.1"/>
    </source>
</evidence>
<feature type="transmembrane region" description="Helical" evidence="1">
    <location>
        <begin position="12"/>
        <end position="31"/>
    </location>
</feature>
<reference evidence="2 3" key="1">
    <citation type="journal article" date="2014" name="Int. J. Syst. Evol. Microbiol.">
        <title>Complete genome sequence of Corynebacterium casei LMG S-19264T (=DSM 44701T), isolated from a smear-ripened cheese.</title>
        <authorList>
            <consortium name="US DOE Joint Genome Institute (JGI-PGF)"/>
            <person name="Walter F."/>
            <person name="Albersmeier A."/>
            <person name="Kalinowski J."/>
            <person name="Ruckert C."/>
        </authorList>
    </citation>
    <scope>NUCLEOTIDE SEQUENCE [LARGE SCALE GENOMIC DNA]</scope>
    <source>
        <strain evidence="2 3">NBRC 110095</strain>
    </source>
</reference>
<sequence length="69" mass="7697">MRQLKCKNREAGTAIIEYVVVSFFLMAAIMWTPVPRSIGGDGRSTAGEMLIDAIKENYRAYAWAMSVPI</sequence>
<keyword evidence="1" id="KW-0472">Membrane</keyword>
<organism evidence="2 3">
    <name type="scientific">Marinibactrum halimedae</name>
    <dbReference type="NCBI Taxonomy" id="1444977"/>
    <lineage>
        <taxon>Bacteria</taxon>
        <taxon>Pseudomonadati</taxon>
        <taxon>Pseudomonadota</taxon>
        <taxon>Gammaproteobacteria</taxon>
        <taxon>Cellvibrionales</taxon>
        <taxon>Cellvibrionaceae</taxon>
        <taxon>Marinibactrum</taxon>
    </lineage>
</organism>
<accession>A0AA37T391</accession>
<keyword evidence="1" id="KW-0812">Transmembrane</keyword>
<dbReference type="AlphaFoldDB" id="A0AA37T391"/>
<evidence type="ECO:0000313" key="3">
    <source>
        <dbReference type="Proteomes" id="UP001156870"/>
    </source>
</evidence>
<name>A0AA37T391_9GAMM</name>
<keyword evidence="1" id="KW-1133">Transmembrane helix</keyword>
<gene>
    <name evidence="2" type="ORF">GCM10007877_00880</name>
</gene>
<proteinExistence type="predicted"/>
<dbReference type="EMBL" id="BSPD01000002">
    <property type="protein sequence ID" value="GLS24377.1"/>
    <property type="molecule type" value="Genomic_DNA"/>
</dbReference>
<comment type="caution">
    <text evidence="2">The sequence shown here is derived from an EMBL/GenBank/DDBJ whole genome shotgun (WGS) entry which is preliminary data.</text>
</comment>
<protein>
    <submittedName>
        <fullName evidence="2">Uncharacterized protein</fullName>
    </submittedName>
</protein>